<proteinExistence type="inferred from homology"/>
<evidence type="ECO:0000256" key="7">
    <source>
        <dbReference type="ARBA" id="ARBA00023242"/>
    </source>
</evidence>
<keyword evidence="5 9" id="KW-0010">Activator</keyword>
<dbReference type="GO" id="GO:0016592">
    <property type="term" value="C:mediator complex"/>
    <property type="evidence" value="ECO:0007669"/>
    <property type="project" value="InterPro"/>
</dbReference>
<evidence type="ECO:0000313" key="12">
    <source>
        <dbReference type="EMBL" id="QPG99567.1"/>
    </source>
</evidence>
<evidence type="ECO:0000256" key="9">
    <source>
        <dbReference type="RuleBase" id="RU364149"/>
    </source>
</evidence>
<dbReference type="OrthoDB" id="4139168at2759"/>
<feature type="domain" description="Mediator complex subunit Med16 N-terminal" evidence="10">
    <location>
        <begin position="174"/>
        <end position="472"/>
    </location>
</feature>
<feature type="domain" description="Mediator complex subunit 16 C-terminal" evidence="11">
    <location>
        <begin position="852"/>
        <end position="944"/>
    </location>
</feature>
<name>A0A7S9KS17_EPIFF</name>
<dbReference type="AlphaFoldDB" id="A0A7S9KS17"/>
<comment type="subunit">
    <text evidence="9">Component of the Mediator complex.</text>
</comment>
<organism evidence="12 13">
    <name type="scientific">Epichloe festucae (strain Fl1)</name>
    <dbReference type="NCBI Taxonomy" id="877507"/>
    <lineage>
        <taxon>Eukaryota</taxon>
        <taxon>Fungi</taxon>
        <taxon>Dikarya</taxon>
        <taxon>Ascomycota</taxon>
        <taxon>Pezizomycotina</taxon>
        <taxon>Sordariomycetes</taxon>
        <taxon>Hypocreomycetidae</taxon>
        <taxon>Hypocreales</taxon>
        <taxon>Clavicipitaceae</taxon>
        <taxon>Epichloe</taxon>
    </lineage>
</organism>
<dbReference type="Pfam" id="PF11635">
    <property type="entry name" value="Med16_N"/>
    <property type="match status" value="1"/>
</dbReference>
<comment type="subcellular location">
    <subcellularLocation>
        <location evidence="1 9">Nucleus</location>
    </subcellularLocation>
</comment>
<keyword evidence="6 9" id="KW-0804">Transcription</keyword>
<evidence type="ECO:0000256" key="3">
    <source>
        <dbReference type="ARBA" id="ARBA00019614"/>
    </source>
</evidence>
<protein>
    <recommendedName>
        <fullName evidence="3 9">Mediator of RNA polymerase II transcription subunit 16</fullName>
    </recommendedName>
    <alternativeName>
        <fullName evidence="8 9">Mediator complex subunit 16</fullName>
    </alternativeName>
</protein>
<evidence type="ECO:0000256" key="4">
    <source>
        <dbReference type="ARBA" id="ARBA00023015"/>
    </source>
</evidence>
<sequence>MTAEKMPLILDNAMPVDMNNVDDLFGDDVPLQLPGRSQGKQLQQRLDELRNRGCCQALAWSKSGTIASITPDGQHLELRFLRCHPKNGTWGLGEATTCDLIKGTPVIPLVHLEWGPTNSPELAIMDAAGRVAVVSFGVSLNHPFPTRKWDTDSVDDFHGVSGCYWLPVAPSNQQKPFNVMYGPANKQGNMYQYESSFVHALGPCHPHSAKSALFCITMNGMLKMYWSQNNGRMEETTMELESVNTTDELVTHAAFSSDKKYLLAAIATSSSQLKLLKIEIQWAGPGSSSEKNTMPQNARLNPALVETHVASVNWLCTGPNDTDQDAAIAELSFVQILPTVMDNTGLSTVPYMILTVRSRAAGEGTFQAAQSILDRWEAAESKQGLDPAFEQLGNRRNSISSEPPSITKLKKLEPVVINKVVIGLQIIHFGKTLLLTMSDGSLEYRDRFTFEEVYAGQDLAKIMTLRQAGWSFSDDGPCHQAAVSPTGCSMVQIGDDGKVRWNKLQYAIGDIGNTTQDAHYSATIASISIAAASAMWHQNNHDDLLAVVQSLAYKKKFVLDWVSELIRILKIQVDYSDETHHDALMRNLSLQFCLGIMNSLGFRGESLKRSFQSKFAMIDLNLRNVVILITLASNTPLNIREKMSPLDEHEVVDALAGCAKWSVDLLSWLVDSLFELMNDEEFRQRCAQQRFNELNSFLLKRNDVSLHLLLSSSSRSFLSAICRRVALLEAISNKAMDFYKTQASGDVPSGGKVLNPQLQHAYYKMQRATSTSIIKVADLEKLLNVLSQDVRQAYAIYLPQWVKKQPNAPQGKQLDVAIKTTQIQFEVSMLLSGSPPPAFIPVIKKFFTMDLPAFRKTTDPAKLYFADFELLGVQDDLASLAARQARGVYVDLFKRVALRRGRGGNRWRRCARCTSVMEDVFGSRPGFAFVLAQQRRCSCGGYWALLPKGKLIL</sequence>
<dbReference type="InterPro" id="IPR021665">
    <property type="entry name" value="Mediator_Med16_N"/>
</dbReference>
<dbReference type="InterPro" id="IPR036322">
    <property type="entry name" value="WD40_repeat_dom_sf"/>
</dbReference>
<reference evidence="12 13" key="1">
    <citation type="journal article" date="2018" name="PLoS Genet.">
        <title>Repeat elements organise 3D genome structure and mediate transcription in the filamentous fungus Epichloe festucae.</title>
        <authorList>
            <person name="Winter D.J."/>
            <person name="Ganley A.R.D."/>
            <person name="Young C.A."/>
            <person name="Liachko I."/>
            <person name="Schardl C.L."/>
            <person name="Dupont P.Y."/>
            <person name="Berry D."/>
            <person name="Ram A."/>
            <person name="Scott B."/>
            <person name="Cox M.P."/>
        </authorList>
    </citation>
    <scope>NUCLEOTIDE SEQUENCE [LARGE SCALE GENOMIC DNA]</scope>
    <source>
        <strain evidence="12 13">Fl1</strain>
    </source>
</reference>
<dbReference type="PANTHER" id="PTHR13224:SF6">
    <property type="entry name" value="MEDIATOR OF RNA POLYMERASE II TRANSCRIPTION SUBUNIT 16"/>
    <property type="match status" value="1"/>
</dbReference>
<dbReference type="PANTHER" id="PTHR13224">
    <property type="entry name" value="THYROID HORMONE RECEPTOR-ASSOCIATED PROTEIN-RELATED"/>
    <property type="match status" value="1"/>
</dbReference>
<dbReference type="SUPFAM" id="SSF50978">
    <property type="entry name" value="WD40 repeat-like"/>
    <property type="match status" value="1"/>
</dbReference>
<evidence type="ECO:0000259" key="11">
    <source>
        <dbReference type="Pfam" id="PF20719"/>
    </source>
</evidence>
<dbReference type="Pfam" id="PF20719">
    <property type="entry name" value="Med16_C"/>
    <property type="match status" value="1"/>
</dbReference>
<evidence type="ECO:0000313" key="13">
    <source>
        <dbReference type="Proteomes" id="UP000594364"/>
    </source>
</evidence>
<dbReference type="InterPro" id="IPR048338">
    <property type="entry name" value="Mediator_Med16"/>
</dbReference>
<evidence type="ECO:0000256" key="2">
    <source>
        <dbReference type="ARBA" id="ARBA00006543"/>
    </source>
</evidence>
<dbReference type="Proteomes" id="UP000594364">
    <property type="component" value="Chromosome 3"/>
</dbReference>
<evidence type="ECO:0000256" key="5">
    <source>
        <dbReference type="ARBA" id="ARBA00023159"/>
    </source>
</evidence>
<dbReference type="GO" id="GO:0045893">
    <property type="term" value="P:positive regulation of DNA-templated transcription"/>
    <property type="evidence" value="ECO:0007669"/>
    <property type="project" value="TreeGrafter"/>
</dbReference>
<comment type="function">
    <text evidence="9">Component of the Mediator complex, a coactivator involved in the regulated transcription of nearly all RNA polymerase II-dependent genes. Mediator functions as a bridge to convey information from gene-specific regulatory proteins to the basal RNA polymerase II transcription machinery. Mediator is recruited to promoters by direct interactions with regulatory proteins and serves as a scaffold for the assembly of a functional preinitiation complex with RNA polymerase II and the general transcription factors.</text>
</comment>
<evidence type="ECO:0000259" key="10">
    <source>
        <dbReference type="Pfam" id="PF11635"/>
    </source>
</evidence>
<comment type="similarity">
    <text evidence="2 9">Belongs to the Mediator complex subunit 16 family.</text>
</comment>
<keyword evidence="4 9" id="KW-0805">Transcription regulation</keyword>
<evidence type="ECO:0000256" key="1">
    <source>
        <dbReference type="ARBA" id="ARBA00004123"/>
    </source>
</evidence>
<gene>
    <name evidence="9" type="primary">MED16</name>
    <name evidence="12" type="ORF">C2857_002100</name>
</gene>
<keyword evidence="7 9" id="KW-0539">Nucleus</keyword>
<accession>A0A7S9KS17</accession>
<evidence type="ECO:0000256" key="8">
    <source>
        <dbReference type="ARBA" id="ARBA00032015"/>
    </source>
</evidence>
<dbReference type="EMBL" id="CP031387">
    <property type="protein sequence ID" value="QPG99567.1"/>
    <property type="molecule type" value="Genomic_DNA"/>
</dbReference>
<dbReference type="InterPro" id="IPR048339">
    <property type="entry name" value="Mediator_Med16_C"/>
</dbReference>
<evidence type="ECO:0000256" key="6">
    <source>
        <dbReference type="ARBA" id="ARBA00023163"/>
    </source>
</evidence>
<keyword evidence="13" id="KW-1185">Reference proteome</keyword>